<evidence type="ECO:0000256" key="2">
    <source>
        <dbReference type="ARBA" id="ARBA00022448"/>
    </source>
</evidence>
<dbReference type="Gene3D" id="2.40.160.10">
    <property type="entry name" value="Porin"/>
    <property type="match status" value="1"/>
</dbReference>
<proteinExistence type="inferred from homology"/>
<dbReference type="Pfam" id="PF03573">
    <property type="entry name" value="OprD"/>
    <property type="match status" value="1"/>
</dbReference>
<comment type="similarity">
    <text evidence="1">Belongs to the outer membrane porin (Opr) (TC 1.B.25) family.</text>
</comment>
<keyword evidence="3" id="KW-0732">Signal</keyword>
<evidence type="ECO:0000256" key="1">
    <source>
        <dbReference type="ARBA" id="ARBA00009075"/>
    </source>
</evidence>
<dbReference type="PANTHER" id="PTHR34596:SF2">
    <property type="entry name" value="CHITOPORIN"/>
    <property type="match status" value="1"/>
</dbReference>
<dbReference type="Proteomes" id="UP000786387">
    <property type="component" value="Unassembled WGS sequence"/>
</dbReference>
<evidence type="ECO:0000313" key="5">
    <source>
        <dbReference type="Proteomes" id="UP000786387"/>
    </source>
</evidence>
<dbReference type="InterPro" id="IPR005318">
    <property type="entry name" value="OM_porin_bac"/>
</dbReference>
<sequence length="415" mass="46732">MRQSLLVRGIRSVGMVGVVVTPLMAQADFVDDSRLKVDMRNFYLHRNFTNSDAVDPKVGSWSQGFDLQFTSGYTDTPIQMGVDVNAQYAIRLDSTGNDGTLPYNPATDETPSNYGRAGATLKMRYSKTELKVGDMRPELPIAWHDPSRQLDTIYQGAVVESKELDGLTLTGGRFWSVVTRESSNHENFYKYGSTSDLDSEALDFAGATYNLTKNFQVSYFYGVMHDIYQQHYVGFAHLADLGNGYGLRTDVRYFNNNEDGDALNGEVDNRALSTGLTLTKSGHKVSAVYQRMYGNSMFPTPNGYIPQFYLLNWANQPFMRPQERSWSLGYGYDFAQVGVPGLTFAARYIKGSQIELGGARDGSENERDLAIKYVLQDGPLKGLGIEWKNYLVQQHQFGSDFNENRLYVTYTWNVF</sequence>
<dbReference type="PANTHER" id="PTHR34596">
    <property type="entry name" value="CHITOPORIN"/>
    <property type="match status" value="1"/>
</dbReference>
<comment type="caution">
    <text evidence="4">The sequence shown here is derived from an EMBL/GenBank/DDBJ whole genome shotgun (WGS) entry which is preliminary data.</text>
</comment>
<dbReference type="RefSeq" id="WP_181071600.1">
    <property type="nucleotide sequence ID" value="NZ_JAAMRF010000007.1"/>
</dbReference>
<keyword evidence="5" id="KW-1185">Reference proteome</keyword>
<evidence type="ECO:0000256" key="3">
    <source>
        <dbReference type="ARBA" id="ARBA00022729"/>
    </source>
</evidence>
<name>A0ABR5Z301_9GAMM</name>
<keyword evidence="2" id="KW-0813">Transport</keyword>
<reference evidence="4 5" key="1">
    <citation type="submission" date="2020-02" db="EMBL/GenBank/DDBJ databases">
        <title>Synteny-based analysis reveals conserved mechanism for high triclosan tolerance in Pseudomonas, as well as instances of horizontal transfer.</title>
        <authorList>
            <person name="Mcfarland A.G."/>
            <person name="Bertucci H.K."/>
            <person name="Litmann E."/>
            <person name="Shen J."/>
            <person name="Huttenhower C."/>
            <person name="Hartmann E.M."/>
        </authorList>
    </citation>
    <scope>NUCLEOTIDE SEQUENCE [LARGE SCALE GENOMIC DNA]</scope>
    <source>
        <strain evidence="4 5">115A1</strain>
    </source>
</reference>
<dbReference type="InterPro" id="IPR023614">
    <property type="entry name" value="Porin_dom_sf"/>
</dbReference>
<protein>
    <submittedName>
        <fullName evidence="4">OprD family porin</fullName>
    </submittedName>
</protein>
<organism evidence="4 5">
    <name type="scientific">Stutzerimonas azotifigens</name>
    <dbReference type="NCBI Taxonomy" id="291995"/>
    <lineage>
        <taxon>Bacteria</taxon>
        <taxon>Pseudomonadati</taxon>
        <taxon>Pseudomonadota</taxon>
        <taxon>Gammaproteobacteria</taxon>
        <taxon>Pseudomonadales</taxon>
        <taxon>Pseudomonadaceae</taxon>
        <taxon>Stutzerimonas</taxon>
    </lineage>
</organism>
<dbReference type="EMBL" id="JAAMRF010000007">
    <property type="protein sequence ID" value="MBA1274545.1"/>
    <property type="molecule type" value="Genomic_DNA"/>
</dbReference>
<evidence type="ECO:0000313" key="4">
    <source>
        <dbReference type="EMBL" id="MBA1274545.1"/>
    </source>
</evidence>
<accession>A0ABR5Z301</accession>
<gene>
    <name evidence="4" type="ORF">G7026_14380</name>
</gene>